<feature type="transmembrane region" description="Helical" evidence="2">
    <location>
        <begin position="472"/>
        <end position="491"/>
    </location>
</feature>
<evidence type="ECO:0000256" key="2">
    <source>
        <dbReference type="SAM" id="Phobius"/>
    </source>
</evidence>
<feature type="transmembrane region" description="Helical" evidence="2">
    <location>
        <begin position="93"/>
        <end position="118"/>
    </location>
</feature>
<keyword evidence="4" id="KW-1185">Reference proteome</keyword>
<protein>
    <recommendedName>
        <fullName evidence="5">ABC-2 type transport system permease protein</fullName>
    </recommendedName>
</protein>
<accession>A0A919R3K0</accession>
<comment type="caution">
    <text evidence="3">The sequence shown here is derived from an EMBL/GenBank/DDBJ whole genome shotgun (WGS) entry which is preliminary data.</text>
</comment>
<dbReference type="Proteomes" id="UP000655287">
    <property type="component" value="Unassembled WGS sequence"/>
</dbReference>
<keyword evidence="2" id="KW-0472">Membrane</keyword>
<evidence type="ECO:0000313" key="4">
    <source>
        <dbReference type="Proteomes" id="UP000655287"/>
    </source>
</evidence>
<feature type="compositionally biased region" description="Low complexity" evidence="1">
    <location>
        <begin position="259"/>
        <end position="301"/>
    </location>
</feature>
<feature type="transmembrane region" description="Helical" evidence="2">
    <location>
        <begin position="551"/>
        <end position="573"/>
    </location>
</feature>
<feature type="transmembrane region" description="Helical" evidence="2">
    <location>
        <begin position="394"/>
        <end position="415"/>
    </location>
</feature>
<feature type="transmembrane region" description="Helical" evidence="2">
    <location>
        <begin position="54"/>
        <end position="72"/>
    </location>
</feature>
<name>A0A919R3K0_9ACTN</name>
<gene>
    <name evidence="3" type="ORF">Sru01_40190</name>
</gene>
<feature type="transmembrane region" description="Helical" evidence="2">
    <location>
        <begin position="593"/>
        <end position="618"/>
    </location>
</feature>
<feature type="transmembrane region" description="Helical" evidence="2">
    <location>
        <begin position="216"/>
        <end position="238"/>
    </location>
</feature>
<feature type="transmembrane region" description="Helical" evidence="2">
    <location>
        <begin position="353"/>
        <end position="382"/>
    </location>
</feature>
<evidence type="ECO:0000313" key="3">
    <source>
        <dbReference type="EMBL" id="GII79037.1"/>
    </source>
</evidence>
<keyword evidence="2" id="KW-1133">Transmembrane helix</keyword>
<evidence type="ECO:0008006" key="5">
    <source>
        <dbReference type="Google" id="ProtNLM"/>
    </source>
</evidence>
<proteinExistence type="predicted"/>
<sequence length="630" mass="64912">MAVELIMARMKIAVLRHSMTGRRAGFVAIGGILGAALAVGTIVLAVSAPALLPAAYAGWMLGWILGPVFAGGGDETLRPEYFTLVGLPPRRQATGLLVSAFVGVAPVVSLLALVGLVVEGARHGAGAALVALPAVALQLAVFVLLSKVAVAVLGIVLRSRLGAVPAGLINGTLLAALGQVWVFPVAFGANGGMPEFIRYLPSGWGVLAVQGEPGQAVTALAALALLVALLLAAWAALLTRRTTATNRSGGRPGRRPGRAADQAPRAGARPASDGSTGSTGSVGSAGPTDSGSPAGSAGSAGRTVPQSRAVLGKELRTWSRDLVRIHQLSFALAYGLAFAAAPLLVGWPGMLPWAGLIFIVMAAGMSANLYGSDGTALWLTIMTPGAEDVRGRQLAWLLIVGPPAVVLTVVLTAAVDGPWPMILTLLAALLGGGAGLVPLVSAYGLVPGIDPHRRSGNPLRATEDEGSATGQVYVVLALCALTAAPAGLIAWRYGWPGVIAGLVTGVLCAWGFGLLAQRRLTAQGPELLELLRTGRRPATKARPDLPRREQIISGVCWGFGAIPLFPQGVVPAITKLNGSGTRSWFLALYLPEWLQWPTIVFMISLGLAMYGAGLWIWLRHRRHPGLATAA</sequence>
<evidence type="ECO:0000256" key="1">
    <source>
        <dbReference type="SAM" id="MobiDB-lite"/>
    </source>
</evidence>
<feature type="transmembrane region" description="Helical" evidence="2">
    <location>
        <begin position="328"/>
        <end position="347"/>
    </location>
</feature>
<dbReference type="AlphaFoldDB" id="A0A919R3K0"/>
<reference evidence="3" key="1">
    <citation type="submission" date="2021-01" db="EMBL/GenBank/DDBJ databases">
        <title>Whole genome shotgun sequence of Sphaerisporangium rufum NBRC 109079.</title>
        <authorList>
            <person name="Komaki H."/>
            <person name="Tamura T."/>
        </authorList>
    </citation>
    <scope>NUCLEOTIDE SEQUENCE</scope>
    <source>
        <strain evidence="3">NBRC 109079</strain>
    </source>
</reference>
<organism evidence="3 4">
    <name type="scientific">Sphaerisporangium rufum</name>
    <dbReference type="NCBI Taxonomy" id="1381558"/>
    <lineage>
        <taxon>Bacteria</taxon>
        <taxon>Bacillati</taxon>
        <taxon>Actinomycetota</taxon>
        <taxon>Actinomycetes</taxon>
        <taxon>Streptosporangiales</taxon>
        <taxon>Streptosporangiaceae</taxon>
        <taxon>Sphaerisporangium</taxon>
    </lineage>
</organism>
<feature type="transmembrane region" description="Helical" evidence="2">
    <location>
        <begin position="26"/>
        <end position="48"/>
    </location>
</feature>
<keyword evidence="2" id="KW-0812">Transmembrane</keyword>
<feature type="transmembrane region" description="Helical" evidence="2">
    <location>
        <begin position="421"/>
        <end position="446"/>
    </location>
</feature>
<feature type="transmembrane region" description="Helical" evidence="2">
    <location>
        <begin position="168"/>
        <end position="189"/>
    </location>
</feature>
<feature type="region of interest" description="Disordered" evidence="1">
    <location>
        <begin position="244"/>
        <end position="305"/>
    </location>
</feature>
<feature type="transmembrane region" description="Helical" evidence="2">
    <location>
        <begin position="130"/>
        <end position="156"/>
    </location>
</feature>
<feature type="transmembrane region" description="Helical" evidence="2">
    <location>
        <begin position="497"/>
        <end position="516"/>
    </location>
</feature>
<dbReference type="RefSeq" id="WP_203988754.1">
    <property type="nucleotide sequence ID" value="NZ_BOOU01000054.1"/>
</dbReference>
<dbReference type="EMBL" id="BOOU01000054">
    <property type="protein sequence ID" value="GII79037.1"/>
    <property type="molecule type" value="Genomic_DNA"/>
</dbReference>